<feature type="transmembrane region" description="Helical" evidence="6">
    <location>
        <begin position="172"/>
        <end position="194"/>
    </location>
</feature>
<keyword evidence="2" id="KW-0813">Transport</keyword>
<evidence type="ECO:0000256" key="4">
    <source>
        <dbReference type="ARBA" id="ARBA00022989"/>
    </source>
</evidence>
<comment type="subcellular location">
    <subcellularLocation>
        <location evidence="1">Membrane</location>
        <topology evidence="1">Multi-pass membrane protein</topology>
    </subcellularLocation>
</comment>
<dbReference type="EMBL" id="JAVRRD010000028">
    <property type="protein sequence ID" value="KAK5046773.1"/>
    <property type="molecule type" value="Genomic_DNA"/>
</dbReference>
<sequence length="475" mass="52843">MALSEVKDTSQHLEAADRYEKGLDPDNVGVTTEKGQRIMRSADYRLLPPLTVLYGLSFIDRTNLGFARIVGMSSDLQLTGNKYNVVLMLFFITYTLFEIPSNTIIRRVSVRYYLSALIIGWGTVAMCFGFTKTFSQMCGLRVLLGLFEAGFNPACLYLISSWYQRYETQKRVAIWFIGGALISGFNGIICYGLSRMEGLSGLRGWRWIFIIPGALTILLAIPFFLIVSDFPEKAQWLKSEEKQWLQRRLMEDRGEDSEVLRPKHFREAARDWRLWMMASLLCFPTAGGYTMAFFTPTILNGFGYSVAASQCLATPPYIAAAICSILTGIVADKIRRRGPFIIGYCLVVILGLILIGWGPNNGSRLVGVFLGIIGNYCAVPSIATFLMNNTPGSAKRQVAIPIQTTLGGVGGIIGSLIFRTQDAPAFRPGLYASFGCMSLTILFTLLLMNEFRAKNKAADEEGILLEGREGFRYTL</sequence>
<feature type="transmembrane region" description="Helical" evidence="6">
    <location>
        <begin position="365"/>
        <end position="386"/>
    </location>
</feature>
<dbReference type="FunFam" id="1.20.1250.20:FF:000018">
    <property type="entry name" value="MFS transporter permease"/>
    <property type="match status" value="1"/>
</dbReference>
<dbReference type="SUPFAM" id="SSF103473">
    <property type="entry name" value="MFS general substrate transporter"/>
    <property type="match status" value="1"/>
</dbReference>
<dbReference type="GO" id="GO:0016020">
    <property type="term" value="C:membrane"/>
    <property type="evidence" value="ECO:0007669"/>
    <property type="project" value="UniProtKB-SubCell"/>
</dbReference>
<keyword evidence="5 6" id="KW-0472">Membrane</keyword>
<proteinExistence type="predicted"/>
<dbReference type="InterPro" id="IPR011701">
    <property type="entry name" value="MFS"/>
</dbReference>
<feature type="transmembrane region" description="Helical" evidence="6">
    <location>
        <begin position="274"/>
        <end position="294"/>
    </location>
</feature>
<evidence type="ECO:0000256" key="3">
    <source>
        <dbReference type="ARBA" id="ARBA00022692"/>
    </source>
</evidence>
<gene>
    <name evidence="8" type="ORF">LTR84_007126</name>
</gene>
<dbReference type="RefSeq" id="XP_064702346.1">
    <property type="nucleotide sequence ID" value="XM_064850680.1"/>
</dbReference>
<evidence type="ECO:0000256" key="1">
    <source>
        <dbReference type="ARBA" id="ARBA00004141"/>
    </source>
</evidence>
<feature type="transmembrane region" description="Helical" evidence="6">
    <location>
        <begin position="143"/>
        <end position="160"/>
    </location>
</feature>
<dbReference type="AlphaFoldDB" id="A0AAV9N183"/>
<organism evidence="8 9">
    <name type="scientific">Exophiala bonariae</name>
    <dbReference type="NCBI Taxonomy" id="1690606"/>
    <lineage>
        <taxon>Eukaryota</taxon>
        <taxon>Fungi</taxon>
        <taxon>Dikarya</taxon>
        <taxon>Ascomycota</taxon>
        <taxon>Pezizomycotina</taxon>
        <taxon>Eurotiomycetes</taxon>
        <taxon>Chaetothyriomycetidae</taxon>
        <taxon>Chaetothyriales</taxon>
        <taxon>Herpotrichiellaceae</taxon>
        <taxon>Exophiala</taxon>
    </lineage>
</organism>
<evidence type="ECO:0000313" key="9">
    <source>
        <dbReference type="Proteomes" id="UP001358417"/>
    </source>
</evidence>
<dbReference type="PANTHER" id="PTHR43791:SF3">
    <property type="entry name" value="MAJOR FACILITATOR SUPERFAMILY (MFS) PROFILE DOMAIN-CONTAINING PROTEIN"/>
    <property type="match status" value="1"/>
</dbReference>
<dbReference type="Proteomes" id="UP001358417">
    <property type="component" value="Unassembled WGS sequence"/>
</dbReference>
<keyword evidence="9" id="KW-1185">Reference proteome</keyword>
<dbReference type="GeneID" id="89975293"/>
<feature type="transmembrane region" description="Helical" evidence="6">
    <location>
        <begin position="398"/>
        <end position="418"/>
    </location>
</feature>
<evidence type="ECO:0000256" key="6">
    <source>
        <dbReference type="SAM" id="Phobius"/>
    </source>
</evidence>
<evidence type="ECO:0000256" key="2">
    <source>
        <dbReference type="ARBA" id="ARBA00022448"/>
    </source>
</evidence>
<feature type="transmembrane region" description="Helical" evidence="6">
    <location>
        <begin position="112"/>
        <end position="131"/>
    </location>
</feature>
<feature type="transmembrane region" description="Helical" evidence="6">
    <location>
        <begin position="206"/>
        <end position="227"/>
    </location>
</feature>
<keyword evidence="3 6" id="KW-0812">Transmembrane</keyword>
<evidence type="ECO:0000313" key="8">
    <source>
        <dbReference type="EMBL" id="KAK5046773.1"/>
    </source>
</evidence>
<feature type="transmembrane region" description="Helical" evidence="6">
    <location>
        <begin position="83"/>
        <end position="100"/>
    </location>
</feature>
<dbReference type="PROSITE" id="PS50850">
    <property type="entry name" value="MFS"/>
    <property type="match status" value="1"/>
</dbReference>
<feature type="transmembrane region" description="Helical" evidence="6">
    <location>
        <begin position="430"/>
        <end position="448"/>
    </location>
</feature>
<dbReference type="InterPro" id="IPR036259">
    <property type="entry name" value="MFS_trans_sf"/>
</dbReference>
<evidence type="ECO:0000259" key="7">
    <source>
        <dbReference type="PROSITE" id="PS50850"/>
    </source>
</evidence>
<feature type="transmembrane region" description="Helical" evidence="6">
    <location>
        <begin position="338"/>
        <end position="359"/>
    </location>
</feature>
<evidence type="ECO:0000256" key="5">
    <source>
        <dbReference type="ARBA" id="ARBA00023136"/>
    </source>
</evidence>
<protein>
    <recommendedName>
        <fullName evidence="7">Major facilitator superfamily (MFS) profile domain-containing protein</fullName>
    </recommendedName>
</protein>
<reference evidence="8 9" key="1">
    <citation type="submission" date="2023-08" db="EMBL/GenBank/DDBJ databases">
        <title>Black Yeasts Isolated from many extreme environments.</title>
        <authorList>
            <person name="Coleine C."/>
            <person name="Stajich J.E."/>
            <person name="Selbmann L."/>
        </authorList>
    </citation>
    <scope>NUCLEOTIDE SEQUENCE [LARGE SCALE GENOMIC DNA]</scope>
    <source>
        <strain evidence="8 9">CCFEE 5792</strain>
    </source>
</reference>
<name>A0AAV9N183_9EURO</name>
<dbReference type="PANTHER" id="PTHR43791">
    <property type="entry name" value="PERMEASE-RELATED"/>
    <property type="match status" value="1"/>
</dbReference>
<keyword evidence="4 6" id="KW-1133">Transmembrane helix</keyword>
<feature type="transmembrane region" description="Helical" evidence="6">
    <location>
        <begin position="314"/>
        <end position="331"/>
    </location>
</feature>
<feature type="domain" description="Major facilitator superfamily (MFS) profile" evidence="7">
    <location>
        <begin position="46"/>
        <end position="452"/>
    </location>
</feature>
<accession>A0AAV9N183</accession>
<dbReference type="InterPro" id="IPR020846">
    <property type="entry name" value="MFS_dom"/>
</dbReference>
<comment type="caution">
    <text evidence="8">The sequence shown here is derived from an EMBL/GenBank/DDBJ whole genome shotgun (WGS) entry which is preliminary data.</text>
</comment>
<dbReference type="Pfam" id="PF07690">
    <property type="entry name" value="MFS_1"/>
    <property type="match status" value="1"/>
</dbReference>
<dbReference type="GO" id="GO:0022857">
    <property type="term" value="F:transmembrane transporter activity"/>
    <property type="evidence" value="ECO:0007669"/>
    <property type="project" value="InterPro"/>
</dbReference>
<dbReference type="Gene3D" id="1.20.1250.20">
    <property type="entry name" value="MFS general substrate transporter like domains"/>
    <property type="match status" value="2"/>
</dbReference>